<reference evidence="9 10" key="1">
    <citation type="journal article" date="2016" name="Nat. Commun.">
        <title>Thousands of microbial genomes shed light on interconnected biogeochemical processes in an aquifer system.</title>
        <authorList>
            <person name="Anantharaman K."/>
            <person name="Brown C.T."/>
            <person name="Hug L.A."/>
            <person name="Sharon I."/>
            <person name="Castelle C.J."/>
            <person name="Probst A.J."/>
            <person name="Thomas B.C."/>
            <person name="Singh A."/>
            <person name="Wilkins M.J."/>
            <person name="Karaoz U."/>
            <person name="Brodie E.L."/>
            <person name="Williams K.H."/>
            <person name="Hubbard S.S."/>
            <person name="Banfield J.F."/>
        </authorList>
    </citation>
    <scope>NUCLEOTIDE SEQUENCE [LARGE SCALE GENOMIC DNA]</scope>
</reference>
<evidence type="ECO:0000256" key="1">
    <source>
        <dbReference type="ARBA" id="ARBA00000642"/>
    </source>
</evidence>
<dbReference type="STRING" id="1801743.A2824_00265"/>
<evidence type="ECO:0000256" key="7">
    <source>
        <dbReference type="PIRSR" id="PIRSR000724-2"/>
    </source>
</evidence>
<comment type="caution">
    <text evidence="9">The sequence shown here is derived from an EMBL/GenBank/DDBJ whole genome shotgun (WGS) entry which is preliminary data.</text>
</comment>
<gene>
    <name evidence="9" type="ORF">A2824_00265</name>
</gene>
<dbReference type="EC" id="2.7.2.3" evidence="2 8"/>
<evidence type="ECO:0000256" key="2">
    <source>
        <dbReference type="ARBA" id="ARBA00013061"/>
    </source>
</evidence>
<dbReference type="PROSITE" id="PS00111">
    <property type="entry name" value="PGLYCERATE_KINASE"/>
    <property type="match status" value="1"/>
</dbReference>
<dbReference type="GO" id="GO:0043531">
    <property type="term" value="F:ADP binding"/>
    <property type="evidence" value="ECO:0007669"/>
    <property type="project" value="TreeGrafter"/>
</dbReference>
<dbReference type="InterPro" id="IPR015824">
    <property type="entry name" value="Phosphoglycerate_kinase_N"/>
</dbReference>
<sequence>MKSIRQLKNIKGKRVLVRVDFNVPIKNGKILDTSRIDKAMPTLKYLIKKGARLILISHLGENGKQSLKPVADYLKKFIKKDITLLENIRRFSGEMKNDSKFAKQLASLGDLYVNEAFSVSHRAHASIVGPPKYLPSYAGLQLEKEIKNLKAAFKRPQHPFLFILGGAKFSTKIPLIKKFLGRASMDGARHDSAESADAVFVGGALMNNFFKEAGVDIGKSVYEKKNFGLKKLSKNPKIILPPDVIVYQNSFVDVGPYSVKLLEELIKKSKFILMNGPLGNYEKGFGKATEKILKAIIKSRAKVIIGGGDTVSLLSNLEPRTYNLKPNLFVSTGGGAMLEFLEKGTLPGIEALRVRSKE</sequence>
<evidence type="ECO:0000256" key="5">
    <source>
        <dbReference type="ARBA" id="ARBA00022777"/>
    </source>
</evidence>
<keyword evidence="3 8" id="KW-0808">Transferase</keyword>
<dbReference type="PANTHER" id="PTHR11406:SF23">
    <property type="entry name" value="PHOSPHOGLYCERATE KINASE 1, CHLOROPLASTIC-RELATED"/>
    <property type="match status" value="1"/>
</dbReference>
<dbReference type="GO" id="GO:0005829">
    <property type="term" value="C:cytosol"/>
    <property type="evidence" value="ECO:0007669"/>
    <property type="project" value="TreeGrafter"/>
</dbReference>
<protein>
    <recommendedName>
        <fullName evidence="2 8">Phosphoglycerate kinase</fullName>
        <ecNumber evidence="2 8">2.7.2.3</ecNumber>
    </recommendedName>
</protein>
<dbReference type="Pfam" id="PF00162">
    <property type="entry name" value="PGK"/>
    <property type="match status" value="1"/>
</dbReference>
<dbReference type="PRINTS" id="PR00477">
    <property type="entry name" value="PHGLYCKINASE"/>
</dbReference>
<dbReference type="SUPFAM" id="SSF53748">
    <property type="entry name" value="Phosphoglycerate kinase"/>
    <property type="match status" value="1"/>
</dbReference>
<keyword evidence="6 7" id="KW-0067">ATP-binding</keyword>
<dbReference type="Gene3D" id="3.40.50.1260">
    <property type="entry name" value="Phosphoglycerate kinase, N-terminal domain"/>
    <property type="match status" value="3"/>
</dbReference>
<feature type="binding site" evidence="7">
    <location>
        <position position="172"/>
    </location>
    <ligand>
        <name>ATP</name>
        <dbReference type="ChEBI" id="CHEBI:30616"/>
    </ligand>
</feature>
<dbReference type="Proteomes" id="UP000178059">
    <property type="component" value="Unassembled WGS sequence"/>
</dbReference>
<feature type="binding site" evidence="7">
    <location>
        <position position="282"/>
    </location>
    <ligand>
        <name>ATP</name>
        <dbReference type="ChEBI" id="CHEBI:30616"/>
    </ligand>
</feature>
<dbReference type="GO" id="GO:0006094">
    <property type="term" value="P:gluconeogenesis"/>
    <property type="evidence" value="ECO:0007669"/>
    <property type="project" value="TreeGrafter"/>
</dbReference>
<evidence type="ECO:0000256" key="8">
    <source>
        <dbReference type="RuleBase" id="RU000532"/>
    </source>
</evidence>
<feature type="binding site" evidence="7">
    <location>
        <begin position="307"/>
        <end position="310"/>
    </location>
    <ligand>
        <name>ATP</name>
        <dbReference type="ChEBI" id="CHEBI:30616"/>
    </ligand>
</feature>
<evidence type="ECO:0000256" key="4">
    <source>
        <dbReference type="ARBA" id="ARBA00022741"/>
    </source>
</evidence>
<dbReference type="EMBL" id="MFTT01000002">
    <property type="protein sequence ID" value="OGI70596.1"/>
    <property type="molecule type" value="Genomic_DNA"/>
</dbReference>
<evidence type="ECO:0000256" key="6">
    <source>
        <dbReference type="ARBA" id="ARBA00022840"/>
    </source>
</evidence>
<dbReference type="PANTHER" id="PTHR11406">
    <property type="entry name" value="PHOSPHOGLYCERATE KINASE"/>
    <property type="match status" value="1"/>
</dbReference>
<proteinExistence type="inferred from homology"/>
<dbReference type="InterPro" id="IPR036043">
    <property type="entry name" value="Phosphoglycerate_kinase_sf"/>
</dbReference>
<keyword evidence="5 8" id="KW-0418">Kinase</keyword>
<comment type="catalytic activity">
    <reaction evidence="1 8">
        <text>(2R)-3-phosphoglycerate + ATP = (2R)-3-phospho-glyceroyl phosphate + ADP</text>
        <dbReference type="Rhea" id="RHEA:14801"/>
        <dbReference type="ChEBI" id="CHEBI:30616"/>
        <dbReference type="ChEBI" id="CHEBI:57604"/>
        <dbReference type="ChEBI" id="CHEBI:58272"/>
        <dbReference type="ChEBI" id="CHEBI:456216"/>
        <dbReference type="EC" id="2.7.2.3"/>
    </reaction>
</comment>
<dbReference type="InterPro" id="IPR015911">
    <property type="entry name" value="Phosphoglycerate_kinase_CS"/>
</dbReference>
<dbReference type="PIRSF" id="PIRSF000724">
    <property type="entry name" value="Pgk"/>
    <property type="match status" value="1"/>
</dbReference>
<dbReference type="GO" id="GO:0004618">
    <property type="term" value="F:phosphoglycerate kinase activity"/>
    <property type="evidence" value="ECO:0007669"/>
    <property type="project" value="UniProtKB-EC"/>
</dbReference>
<evidence type="ECO:0000313" key="10">
    <source>
        <dbReference type="Proteomes" id="UP000178059"/>
    </source>
</evidence>
<dbReference type="GO" id="GO:0005524">
    <property type="term" value="F:ATP binding"/>
    <property type="evidence" value="ECO:0007669"/>
    <property type="project" value="UniProtKB-KW"/>
</dbReference>
<evidence type="ECO:0000256" key="3">
    <source>
        <dbReference type="ARBA" id="ARBA00022679"/>
    </source>
</evidence>
<dbReference type="InterPro" id="IPR001576">
    <property type="entry name" value="Phosphoglycerate_kinase"/>
</dbReference>
<comment type="similarity">
    <text evidence="8">Belongs to the phosphoglycerate kinase family.</text>
</comment>
<name>A0A1F6VM25_9BACT</name>
<dbReference type="AlphaFoldDB" id="A0A1F6VM25"/>
<organism evidence="9 10">
    <name type="scientific">Candidatus Nomurabacteria bacterium RIFCSPHIGHO2_01_FULL_42_16</name>
    <dbReference type="NCBI Taxonomy" id="1801743"/>
    <lineage>
        <taxon>Bacteria</taxon>
        <taxon>Candidatus Nomuraibacteriota</taxon>
    </lineage>
</organism>
<evidence type="ECO:0000313" key="9">
    <source>
        <dbReference type="EMBL" id="OGI70596.1"/>
    </source>
</evidence>
<accession>A0A1F6VM25</accession>
<keyword evidence="4" id="KW-0547">Nucleotide-binding</keyword>
<dbReference type="GO" id="GO:0006096">
    <property type="term" value="P:glycolytic process"/>
    <property type="evidence" value="ECO:0007669"/>
    <property type="project" value="InterPro"/>
</dbReference>